<comment type="subcellular location">
    <subcellularLocation>
        <location evidence="1">Apical cell membrane</location>
        <topology evidence="1">Single-pass type I membrane protein</topology>
    </subcellularLocation>
    <subcellularLocation>
        <location evidence="2">Cell projection</location>
    </subcellularLocation>
</comment>
<dbReference type="SUPFAM" id="SSF57196">
    <property type="entry name" value="EGF/Laminin"/>
    <property type="match status" value="22"/>
</dbReference>
<feature type="disulfide bond" evidence="15">
    <location>
        <begin position="584"/>
        <end position="593"/>
    </location>
</feature>
<feature type="disulfide bond" evidence="15">
    <location>
        <begin position="680"/>
        <end position="697"/>
    </location>
</feature>
<dbReference type="GO" id="GO:0007219">
    <property type="term" value="P:Notch signaling pathway"/>
    <property type="evidence" value="ECO:0007669"/>
    <property type="project" value="TreeGrafter"/>
</dbReference>
<dbReference type="SUPFAM" id="SSF49899">
    <property type="entry name" value="Concanavalin A-like lectins/glucanases"/>
    <property type="match status" value="4"/>
</dbReference>
<dbReference type="Pfam" id="PF00008">
    <property type="entry name" value="EGF"/>
    <property type="match status" value="11"/>
</dbReference>
<feature type="disulfide bond" evidence="15">
    <location>
        <begin position="774"/>
        <end position="783"/>
    </location>
</feature>
<dbReference type="SUPFAM" id="SSF57184">
    <property type="entry name" value="Growth factor receptor domain"/>
    <property type="match status" value="3"/>
</dbReference>
<dbReference type="FunFam" id="2.10.25.10:FF:000143">
    <property type="entry name" value="Protein crumbs 1"/>
    <property type="match status" value="1"/>
</dbReference>
<dbReference type="FunFam" id="2.10.25.10:FF:000247">
    <property type="entry name" value="Delta/notch like EGF repeat containing"/>
    <property type="match status" value="1"/>
</dbReference>
<dbReference type="InterPro" id="IPR013032">
    <property type="entry name" value="EGF-like_CS"/>
</dbReference>
<feature type="disulfide bond" evidence="15">
    <location>
        <begin position="887"/>
        <end position="896"/>
    </location>
</feature>
<evidence type="ECO:0000259" key="19">
    <source>
        <dbReference type="PROSITE" id="PS50026"/>
    </source>
</evidence>
<dbReference type="FunFam" id="2.10.25.10:FF:000784">
    <property type="entry name" value="Uncharacterized protein"/>
    <property type="match status" value="1"/>
</dbReference>
<dbReference type="PROSITE" id="PS50026">
    <property type="entry name" value="EGF_3"/>
    <property type="match status" value="33"/>
</dbReference>
<feature type="disulfide bond" evidence="15">
    <location>
        <begin position="699"/>
        <end position="708"/>
    </location>
</feature>
<feature type="domain" description="EGF-like" evidence="19">
    <location>
        <begin position="405"/>
        <end position="441"/>
    </location>
</feature>
<dbReference type="Pfam" id="PF00054">
    <property type="entry name" value="Laminin_G_1"/>
    <property type="match status" value="1"/>
</dbReference>
<feature type="domain" description="EGF-like" evidence="19">
    <location>
        <begin position="899"/>
        <end position="936"/>
    </location>
</feature>
<dbReference type="CDD" id="cd00110">
    <property type="entry name" value="LamG"/>
    <property type="match status" value="4"/>
</dbReference>
<dbReference type="SMART" id="SM00179">
    <property type="entry name" value="EGF_CA"/>
    <property type="match status" value="32"/>
</dbReference>
<keyword evidence="12" id="KW-0325">Glycoprotein</keyword>
<dbReference type="GO" id="GO:0048513">
    <property type="term" value="P:animal organ development"/>
    <property type="evidence" value="ECO:0007669"/>
    <property type="project" value="UniProtKB-ARBA"/>
</dbReference>
<protein>
    <submittedName>
        <fullName evidence="20">Protein crumbs</fullName>
    </submittedName>
</protein>
<dbReference type="SMART" id="SM00181">
    <property type="entry name" value="EGF"/>
    <property type="match status" value="34"/>
</dbReference>
<proteinExistence type="inferred from homology"/>
<feature type="domain" description="EGF-like" evidence="19">
    <location>
        <begin position="520"/>
        <end position="556"/>
    </location>
</feature>
<dbReference type="PANTHER" id="PTHR12916:SF4">
    <property type="entry name" value="UNINFLATABLE, ISOFORM C"/>
    <property type="match status" value="1"/>
</dbReference>
<keyword evidence="8" id="KW-0106">Calcium</keyword>
<feature type="disulfide bond" evidence="15">
    <location>
        <begin position="1328"/>
        <end position="1338"/>
    </location>
</feature>
<dbReference type="InterPro" id="IPR000742">
    <property type="entry name" value="EGF"/>
</dbReference>
<feature type="domain" description="EGF-like" evidence="19">
    <location>
        <begin position="366"/>
        <end position="403"/>
    </location>
</feature>
<dbReference type="FunFam" id="2.10.25.10:FF:000039">
    <property type="entry name" value="Crumbs cell polarity complex component 1"/>
    <property type="match status" value="1"/>
</dbReference>
<dbReference type="SMART" id="SM00282">
    <property type="entry name" value="LamG"/>
    <property type="match status" value="4"/>
</dbReference>
<dbReference type="PROSITE" id="PS50025">
    <property type="entry name" value="LAM_G_DOMAIN"/>
    <property type="match status" value="4"/>
</dbReference>
<feature type="domain" description="EGF-like" evidence="19">
    <location>
        <begin position="976"/>
        <end position="1033"/>
    </location>
</feature>
<evidence type="ECO:0000256" key="1">
    <source>
        <dbReference type="ARBA" id="ARBA00004247"/>
    </source>
</evidence>
<dbReference type="FunFam" id="2.10.25.10:FF:000246">
    <property type="entry name" value="EGF-like repeat and discoidin I-like domain-containing protein 3"/>
    <property type="match status" value="2"/>
</dbReference>
<feature type="disulfide bond" evidence="15">
    <location>
        <begin position="790"/>
        <end position="800"/>
    </location>
</feature>
<keyword evidence="21" id="KW-1185">Reference proteome</keyword>
<feature type="domain" description="EGF-like" evidence="19">
    <location>
        <begin position="1941"/>
        <end position="1980"/>
    </location>
</feature>
<feature type="disulfide bond" evidence="15">
    <location>
        <begin position="2012"/>
        <end position="2021"/>
    </location>
</feature>
<evidence type="ECO:0000256" key="2">
    <source>
        <dbReference type="ARBA" id="ARBA00004316"/>
    </source>
</evidence>
<feature type="domain" description="EGF-like" evidence="19">
    <location>
        <begin position="287"/>
        <end position="325"/>
    </location>
</feature>
<feature type="disulfide bond" evidence="15">
    <location>
        <begin position="296"/>
        <end position="313"/>
    </location>
</feature>
<dbReference type="InterPro" id="IPR001881">
    <property type="entry name" value="EGF-like_Ca-bd_dom"/>
</dbReference>
<feature type="domain" description="EGF-like" evidence="19">
    <location>
        <begin position="1035"/>
        <end position="1070"/>
    </location>
</feature>
<feature type="disulfide bond" evidence="15">
    <location>
        <begin position="1142"/>
        <end position="1151"/>
    </location>
</feature>
<dbReference type="FunFam" id="2.10.25.10:FF:000208">
    <property type="entry name" value="Crumbs 2, cell polarity complex component"/>
    <property type="match status" value="1"/>
</dbReference>
<feature type="domain" description="EGF-like" evidence="19">
    <location>
        <begin position="1982"/>
        <end position="2022"/>
    </location>
</feature>
<dbReference type="FunFam" id="2.10.25.10:FF:000061">
    <property type="entry name" value="Delta-like protein"/>
    <property type="match status" value="1"/>
</dbReference>
<feature type="disulfide bond" evidence="15">
    <location>
        <begin position="315"/>
        <end position="324"/>
    </location>
</feature>
<feature type="disulfide bond" evidence="15">
    <location>
        <begin position="600"/>
        <end position="610"/>
    </location>
</feature>
<feature type="disulfide bond" evidence="15">
    <location>
        <begin position="1891"/>
        <end position="1900"/>
    </location>
</feature>
<keyword evidence="5 16" id="KW-0812">Transmembrane</keyword>
<keyword evidence="9 16" id="KW-1133">Transmembrane helix</keyword>
<evidence type="ECO:0000256" key="12">
    <source>
        <dbReference type="ARBA" id="ARBA00023180"/>
    </source>
</evidence>
<keyword evidence="13" id="KW-0966">Cell projection</keyword>
<dbReference type="FunFam" id="2.10.25.10:FF:000118">
    <property type="entry name" value="protein delta homolog 2"/>
    <property type="match status" value="1"/>
</dbReference>
<dbReference type="PROSITE" id="PS00022">
    <property type="entry name" value="EGF_1"/>
    <property type="match status" value="30"/>
</dbReference>
<keyword evidence="6 17" id="KW-0732">Signal</keyword>
<feature type="domain" description="EGF-like" evidence="19">
    <location>
        <begin position="938"/>
        <end position="974"/>
    </location>
</feature>
<organism evidence="20 21">
    <name type="scientific">Trichonephila clavata</name>
    <name type="common">Joro spider</name>
    <name type="synonym">Nephila clavata</name>
    <dbReference type="NCBI Taxonomy" id="2740835"/>
    <lineage>
        <taxon>Eukaryota</taxon>
        <taxon>Metazoa</taxon>
        <taxon>Ecdysozoa</taxon>
        <taxon>Arthropoda</taxon>
        <taxon>Chelicerata</taxon>
        <taxon>Arachnida</taxon>
        <taxon>Araneae</taxon>
        <taxon>Araneomorphae</taxon>
        <taxon>Entelegynae</taxon>
        <taxon>Araneoidea</taxon>
        <taxon>Nephilidae</taxon>
        <taxon>Trichonephila</taxon>
    </lineage>
</organism>
<feature type="domain" description="EGF-like" evidence="19">
    <location>
        <begin position="861"/>
        <end position="897"/>
    </location>
</feature>
<evidence type="ECO:0000256" key="7">
    <source>
        <dbReference type="ARBA" id="ARBA00022737"/>
    </source>
</evidence>
<sequence>MEILRNTKQVASSGTMLVLLLIFFVHKHCVLAQGPEGFFNKSSYVSITSLFDVRGRTSFSFRTCSSGELLYQEGISGDFVNVTLLPSASLEFAWQVNRLHHSVIAGSNLIDNRWHDVDLIHNLGTVTLSVSKNIVLVANNTYNTDLFDLRLESAHPQLTVGRGFTGCILQGAGVVLNDSSIYSYEVDWRKCPLPNTATCEGYLVDPCFNQPCHKNSKCISLPNVYQCECTNRYTGPNCDIDTGPLCTKPEYNQCQNGGTCQEDVIGNSTICACPPKFTGIHCETMVDNTFCDFMPCRNGGTCNINQFRTSYVCTCPRGFAGVDCELNVDECQSFPCQNNGTCTDEINSYSCDCSNTGYRGHNCEENINECEESNPCYTGSQCFDRYGDYMCDCPPGFGGKNCDQEVNECDSSPCQNKGTCTDNLNGYLCHCVAGFAGINCEENIDDCNGVSCPVHSHCVDGIDSFSCVCDPGYSGAVPHCQEIDECAQFPCLNGGSCHDLLNGFECICPDGFVGAHCEINIDECESSPCRNGATCVDGPGKYTCECVMGYSGINCEVDINDCEPNPCKNGANCTDLVNDFVCDCLPGWEGKTCSENINECLSQPCMHGQCVDSMSNFTCNCNPGYSGAICDININECDSSPCFNGGTCTDLINDFSCECPENFMGKNCGEVYDACGSSPCLNNGTCQTTIPSHEFSCLCPDGFLGNTCEVDVNDCEGIVCPAGKICIDLQNSYECRCPAGFSGEDCSINIDECSSNPCMNGTCVDGIGAFACHCPQGLTGKLCETDINECEDSPCLHGICQNMFGTYLCYCTPGYTGTHCDIEFNECLSSPCQNGATCNDLVNNYSCSCIPGFAGRNCEIDINECNSNPCLNGATCSDQINKYECTCIPGFSGRNCEINIDECASQPCQNGGGCVDLINEFECNCTDTGFSGIFCETNINDCDPNPCQNGASCEDMIKDYHCQCYEGYNGKNCENDIDECANSPCLNSALCLENSNQTLYEMNYLGFFPTFSYEMASGYRCICASGFTGENCETNIDDCEFNECKKGICIDAINDYYCACHLGYDGQHCEREINECEMLEPCENGATCVDLVADYKCECLPDYGGKNCQTKLIGCLNVNCLNGATCIPLLDERNEHTYICQCSEGFHGQSCETATTVSFDTGDSLSVTRYNDLLDTFNFEFQFRTTLPSGFISAGYVSNSMLQYVLYLWNGVVKVDVYSGLNHIAELFSKSGQNDALWKTVKLQFTPNEVSLNVSSWVLQKRVNFSSLNFTVQFGSISNMALVFDQKLNIPDFIGCVQDIYMNGDIIIPNDNSILHGAKEGCLREEQCEGSPCHNGFCKDNWLSYECVCSRPFFGATCQYSYEAATFGFQNQNSRAELELSDATKASLVDGMELSFFARTRNESGLLFYLGPILGDFSNCSLQGMNNTFILARLISGKLQVVLKQQNGDITELTRDEQLDNGNNYYIQVYSNSTELSLKVNDTIQNKPISSSSICMEALYIADLPSQRRQKRQIQPQHFTDKIDILLLEDISFFKGVIQDFRVNDEEVVFYELTDQGEGFPKVFGKAILSDAVQKGVVSDDPCNTIHPCLHGSECKDVWNEYVCLCPDDYRGKNCEERKPCADNNCPAGSECRNLKMGYECVASAAFNGRQSGIHYEIRNTAYTFMNISFSFRSNSSGTILWIDSNPTSESDHFLHIEMVSHTLEVKWDLGPSRENEAFHKTVSQKIAVTDGDWHHVQIWFDGNLVHLKVSGNSDNLSEDNYSIGLSELLNGGANVYLGYKPGSTPPFKGCLNDVRIGGILLSFFDTNIFPNSDNPFHIISKELEIGCKLCWDDDCEHGTCNNHTDSYDCSCYDGYEGQYCEVDLCFAKNPCDNGGSCSHSDSLLTLMCSCPKGFTGPTCNEIDLCEFAPCHNGGTCSQMNNRTSCSCAPYYEGDSCETSIIRDCKDVLCLHGTCVNIDVNETVKFQCVCSDGYEGELCDTPIDFCGNNPCQNGGTCQMVVEPTSATYNCFCPSGFTGKNCQDNVNECDNDPCDRGMCVDEIGHFRCDCYPGYKGKLCSDPIRHCTDAPNVCYNGTCEDAPGGYKCKCFPQFLGTHCSVYNECHPSKCNQQGVCEPMYDENELVFIHTCSCNDGFTGHDCTKELARGGDDTNLILIILIPVMSLFILCLLIGSIIFLRIAKKKRATRGTYSPSRQEMFGSRVEMNHVMKPPPEERLI</sequence>
<evidence type="ECO:0000256" key="9">
    <source>
        <dbReference type="ARBA" id="ARBA00022989"/>
    </source>
</evidence>
<feature type="disulfide bond" evidence="15">
    <location>
        <begin position="1945"/>
        <end position="1955"/>
    </location>
</feature>
<feature type="domain" description="Laminin G" evidence="18">
    <location>
        <begin position="1154"/>
        <end position="1322"/>
    </location>
</feature>
<feature type="domain" description="EGF-like" evidence="19">
    <location>
        <begin position="1579"/>
        <end position="1616"/>
    </location>
</feature>
<feature type="domain" description="EGF-like" evidence="19">
    <location>
        <begin position="596"/>
        <end position="631"/>
    </location>
</feature>
<feature type="signal peptide" evidence="17">
    <location>
        <begin position="1"/>
        <end position="32"/>
    </location>
</feature>
<feature type="disulfide bond" evidence="15">
    <location>
        <begin position="393"/>
        <end position="402"/>
    </location>
</feature>
<evidence type="ECO:0000256" key="15">
    <source>
        <dbReference type="PROSITE-ProRule" id="PRU00076"/>
    </source>
</evidence>
<dbReference type="InterPro" id="IPR009030">
    <property type="entry name" value="Growth_fac_rcpt_cys_sf"/>
</dbReference>
<keyword evidence="3" id="KW-1003">Cell membrane</keyword>
<dbReference type="FunFam" id="2.10.25.10:FF:000472">
    <property type="entry name" value="Uncharacterized protein, isoform A"/>
    <property type="match status" value="1"/>
</dbReference>
<feature type="disulfide bond" evidence="15">
    <location>
        <begin position="254"/>
        <end position="271"/>
    </location>
</feature>
<feature type="domain" description="EGF-like" evidence="19">
    <location>
        <begin position="786"/>
        <end position="821"/>
    </location>
</feature>
<feature type="disulfide bond" evidence="15">
    <location>
        <begin position="2049"/>
        <end position="2058"/>
    </location>
</feature>
<evidence type="ECO:0000256" key="11">
    <source>
        <dbReference type="ARBA" id="ARBA00023157"/>
    </source>
</evidence>
<dbReference type="GO" id="GO:0005509">
    <property type="term" value="F:calcium ion binding"/>
    <property type="evidence" value="ECO:0007669"/>
    <property type="project" value="InterPro"/>
</dbReference>
<accession>A0A8X6M604</accession>
<feature type="disulfide bond" evidence="15">
    <location>
        <begin position="2028"/>
        <end position="2038"/>
    </location>
</feature>
<feature type="domain" description="EGF-like" evidence="19">
    <location>
        <begin position="558"/>
        <end position="594"/>
    </location>
</feature>
<evidence type="ECO:0000259" key="18">
    <source>
        <dbReference type="PROSITE" id="PS50025"/>
    </source>
</evidence>
<dbReference type="GO" id="GO:0007163">
    <property type="term" value="P:establishment or maintenance of cell polarity"/>
    <property type="evidence" value="ECO:0007669"/>
    <property type="project" value="UniProtKB-ARBA"/>
</dbReference>
<feature type="domain" description="EGF-like" evidence="19">
    <location>
        <begin position="1111"/>
        <end position="1152"/>
    </location>
</feature>
<dbReference type="GO" id="GO:0007399">
    <property type="term" value="P:nervous system development"/>
    <property type="evidence" value="ECO:0007669"/>
    <property type="project" value="UniProtKB-ARBA"/>
</dbReference>
<feature type="domain" description="EGF-like" evidence="19">
    <location>
        <begin position="2024"/>
        <end position="2059"/>
    </location>
</feature>
<feature type="disulfide bond" evidence="15">
    <location>
        <begin position="811"/>
        <end position="820"/>
    </location>
</feature>
<evidence type="ECO:0000256" key="10">
    <source>
        <dbReference type="ARBA" id="ARBA00023136"/>
    </source>
</evidence>
<feature type="disulfide bond" evidence="15">
    <location>
        <begin position="753"/>
        <end position="763"/>
    </location>
</feature>
<dbReference type="PROSITE" id="PS01186">
    <property type="entry name" value="EGF_2"/>
    <property type="match status" value="23"/>
</dbReference>
<comment type="caution">
    <text evidence="15">Lacks conserved residue(s) required for the propagation of feature annotation.</text>
</comment>
<feature type="disulfide bond" evidence="15">
    <location>
        <begin position="1099"/>
        <end position="1108"/>
    </location>
</feature>
<dbReference type="PRINTS" id="PR01983">
    <property type="entry name" value="NOTCH"/>
</dbReference>
<dbReference type="FunFam" id="2.10.25.10:FF:000279">
    <property type="entry name" value="Neurogenic locus notch 1"/>
    <property type="match status" value="2"/>
</dbReference>
<feature type="disulfide bond" evidence="15">
    <location>
        <begin position="2088"/>
        <end position="2097"/>
    </location>
</feature>
<feature type="domain" description="Laminin G" evidence="18">
    <location>
        <begin position="1643"/>
        <end position="1828"/>
    </location>
</feature>
<feature type="transmembrane region" description="Helical" evidence="16">
    <location>
        <begin position="2153"/>
        <end position="2177"/>
    </location>
</feature>
<feature type="domain" description="EGF-like" evidence="19">
    <location>
        <begin position="2099"/>
        <end position="2141"/>
    </location>
</feature>
<evidence type="ECO:0000313" key="20">
    <source>
        <dbReference type="EMBL" id="GFR33202.1"/>
    </source>
</evidence>
<feature type="domain" description="EGF-like" evidence="19">
    <location>
        <begin position="327"/>
        <end position="364"/>
    </location>
</feature>
<dbReference type="Gene3D" id="2.10.25.10">
    <property type="entry name" value="Laminin"/>
    <property type="match status" value="31"/>
</dbReference>
<dbReference type="CDD" id="cd00054">
    <property type="entry name" value="EGF_CA"/>
    <property type="match status" value="21"/>
</dbReference>
<feature type="domain" description="EGF-like" evidence="19">
    <location>
        <begin position="482"/>
        <end position="518"/>
    </location>
</feature>
<dbReference type="GO" id="GO:0005911">
    <property type="term" value="C:cell-cell junction"/>
    <property type="evidence" value="ECO:0007669"/>
    <property type="project" value="UniProtKB-ARBA"/>
</dbReference>
<comment type="similarity">
    <text evidence="14">Belongs to the Crumbs protein family.</text>
</comment>
<feature type="chain" id="PRO_5036453921" evidence="17">
    <location>
        <begin position="33"/>
        <end position="2217"/>
    </location>
</feature>
<feature type="disulfide bond" evidence="15">
    <location>
        <begin position="1023"/>
        <end position="1032"/>
    </location>
</feature>
<feature type="disulfide bond" evidence="15">
    <location>
        <begin position="2131"/>
        <end position="2140"/>
    </location>
</feature>
<dbReference type="FunFam" id="2.10.25.10:FF:000117">
    <property type="entry name" value="Delta-like protein"/>
    <property type="match status" value="1"/>
</dbReference>
<dbReference type="GO" id="GO:0120025">
    <property type="term" value="C:plasma membrane bounded cell projection"/>
    <property type="evidence" value="ECO:0007669"/>
    <property type="project" value="UniProtKB-ARBA"/>
</dbReference>
<feature type="domain" description="EGF-like" evidence="19">
    <location>
        <begin position="633"/>
        <end position="669"/>
    </location>
</feature>
<feature type="disulfide bond" evidence="15">
    <location>
        <begin position="1928"/>
        <end position="1937"/>
    </location>
</feature>
<dbReference type="PRINTS" id="PR00010">
    <property type="entry name" value="EGFBLOOD"/>
</dbReference>
<dbReference type="InterPro" id="IPR001791">
    <property type="entry name" value="Laminin_G"/>
</dbReference>
<reference evidence="20" key="1">
    <citation type="submission" date="2020-07" db="EMBL/GenBank/DDBJ databases">
        <title>Multicomponent nature underlies the extraordinary mechanical properties of spider dragline silk.</title>
        <authorList>
            <person name="Kono N."/>
            <person name="Nakamura H."/>
            <person name="Mori M."/>
            <person name="Yoshida Y."/>
            <person name="Ohtoshi R."/>
            <person name="Malay A.D."/>
            <person name="Moran D.A.P."/>
            <person name="Tomita M."/>
            <person name="Numata K."/>
            <person name="Arakawa K."/>
        </authorList>
    </citation>
    <scope>NUCLEOTIDE SEQUENCE</scope>
</reference>
<feature type="disulfide bond" evidence="15">
    <location>
        <begin position="1606"/>
        <end position="1615"/>
    </location>
</feature>
<feature type="domain" description="EGF-like" evidence="19">
    <location>
        <begin position="443"/>
        <end position="481"/>
    </location>
</feature>
<feature type="domain" description="EGF-like" evidence="19">
    <location>
        <begin position="671"/>
        <end position="709"/>
    </location>
</feature>
<dbReference type="GO" id="GO:0032991">
    <property type="term" value="C:protein-containing complex"/>
    <property type="evidence" value="ECO:0007669"/>
    <property type="project" value="UniProtKB-ARBA"/>
</dbReference>
<dbReference type="PROSITE" id="PS01187">
    <property type="entry name" value="EGF_CA"/>
    <property type="match status" value="12"/>
</dbReference>
<dbReference type="FunFam" id="2.10.25.10:FF:000031">
    <property type="entry name" value="neurogenic locus notch homolog protein 3"/>
    <property type="match status" value="1"/>
</dbReference>
<dbReference type="InterPro" id="IPR013320">
    <property type="entry name" value="ConA-like_dom_sf"/>
</dbReference>
<dbReference type="Pfam" id="PF02210">
    <property type="entry name" value="Laminin_G_2"/>
    <property type="match status" value="3"/>
</dbReference>
<dbReference type="PANTHER" id="PTHR12916">
    <property type="entry name" value="CYTOCHROME C OXIDASE POLYPEPTIDE VIC-2"/>
    <property type="match status" value="1"/>
</dbReference>
<feature type="domain" description="EGF-like" evidence="19">
    <location>
        <begin position="749"/>
        <end position="784"/>
    </location>
</feature>
<dbReference type="PROSITE" id="PS00010">
    <property type="entry name" value="ASX_HYDROXYL"/>
    <property type="match status" value="22"/>
</dbReference>
<evidence type="ECO:0000256" key="3">
    <source>
        <dbReference type="ARBA" id="ARBA00022475"/>
    </source>
</evidence>
<dbReference type="GO" id="GO:0005112">
    <property type="term" value="F:Notch binding"/>
    <property type="evidence" value="ECO:0007669"/>
    <property type="project" value="TreeGrafter"/>
</dbReference>
<feature type="domain" description="EGF-like" evidence="19">
    <location>
        <begin position="1862"/>
        <end position="1901"/>
    </location>
</feature>
<feature type="disulfide bond" evidence="15">
    <location>
        <begin position="1872"/>
        <end position="1889"/>
    </location>
</feature>
<feature type="disulfide bond" evidence="15">
    <location>
        <begin position="621"/>
        <end position="630"/>
    </location>
</feature>
<feature type="domain" description="EGF-like" evidence="19">
    <location>
        <begin position="242"/>
        <end position="283"/>
    </location>
</feature>
<evidence type="ECO:0000256" key="13">
    <source>
        <dbReference type="ARBA" id="ARBA00023273"/>
    </source>
</evidence>
<feature type="domain" description="EGF-like" evidence="19">
    <location>
        <begin position="203"/>
        <end position="239"/>
    </location>
</feature>
<keyword evidence="11 15" id="KW-1015">Disulfide bond</keyword>
<feature type="disulfide bond" evidence="15">
    <location>
        <begin position="964"/>
        <end position="973"/>
    </location>
</feature>
<feature type="disulfide bond" evidence="15">
    <location>
        <begin position="737"/>
        <end position="746"/>
    </location>
</feature>
<feature type="disulfide bond" evidence="15">
    <location>
        <begin position="229"/>
        <end position="238"/>
    </location>
</feature>
<dbReference type="FunFam" id="2.10.25.10:FF:000123">
    <property type="entry name" value="Crumbs homolog 1 (Drosophila)"/>
    <property type="match status" value="1"/>
</dbReference>
<comment type="caution">
    <text evidence="20">The sequence shown here is derived from an EMBL/GenBank/DDBJ whole genome shotgun (WGS) entry which is preliminary data.</text>
</comment>
<feature type="disulfide bond" evidence="15">
    <location>
        <begin position="431"/>
        <end position="440"/>
    </location>
</feature>
<dbReference type="GO" id="GO:0016324">
    <property type="term" value="C:apical plasma membrane"/>
    <property type="evidence" value="ECO:0007669"/>
    <property type="project" value="UniProtKB-SubCell"/>
</dbReference>
<dbReference type="OrthoDB" id="6406940at2759"/>
<evidence type="ECO:0000256" key="5">
    <source>
        <dbReference type="ARBA" id="ARBA00022692"/>
    </source>
</evidence>
<feature type="domain" description="EGF-like" evidence="19">
    <location>
        <begin position="2061"/>
        <end position="2098"/>
    </location>
</feature>
<feature type="domain" description="Laminin G" evidence="18">
    <location>
        <begin position="34"/>
        <end position="207"/>
    </location>
</feature>
<feature type="domain" description="EGF-like" evidence="19">
    <location>
        <begin position="823"/>
        <end position="859"/>
    </location>
</feature>
<dbReference type="Pfam" id="PF25024">
    <property type="entry name" value="EGF_TEN"/>
    <property type="match status" value="1"/>
</dbReference>
<dbReference type="InterPro" id="IPR000152">
    <property type="entry name" value="EGF-type_Asp/Asn_hydroxyl_site"/>
</dbReference>
<evidence type="ECO:0000256" key="16">
    <source>
        <dbReference type="SAM" id="Phobius"/>
    </source>
</evidence>
<evidence type="ECO:0000256" key="14">
    <source>
        <dbReference type="ARBA" id="ARBA00060989"/>
    </source>
</evidence>
<evidence type="ECO:0000256" key="4">
    <source>
        <dbReference type="ARBA" id="ARBA00022536"/>
    </source>
</evidence>
<dbReference type="Proteomes" id="UP000887116">
    <property type="component" value="Unassembled WGS sequence"/>
</dbReference>
<name>A0A8X6M604_TRICU</name>
<keyword evidence="7" id="KW-0677">Repeat</keyword>
<feature type="disulfide bond" evidence="15">
    <location>
        <begin position="1039"/>
        <end position="1049"/>
    </location>
</feature>
<feature type="disulfide bond" evidence="15">
    <location>
        <begin position="508"/>
        <end position="517"/>
    </location>
</feature>
<dbReference type="EMBL" id="BMAO01019834">
    <property type="protein sequence ID" value="GFR33202.1"/>
    <property type="molecule type" value="Genomic_DNA"/>
</dbReference>
<evidence type="ECO:0000256" key="8">
    <source>
        <dbReference type="ARBA" id="ARBA00022837"/>
    </source>
</evidence>
<feature type="disulfide bond" evidence="15">
    <location>
        <begin position="546"/>
        <end position="555"/>
    </location>
</feature>
<evidence type="ECO:0000256" key="17">
    <source>
        <dbReference type="SAM" id="SignalP"/>
    </source>
</evidence>
<feature type="disulfide bond" evidence="15">
    <location>
        <begin position="1970"/>
        <end position="1979"/>
    </location>
</feature>
<feature type="disulfide bond" evidence="15">
    <location>
        <begin position="1349"/>
        <end position="1358"/>
    </location>
</feature>
<feature type="domain" description="EGF-like" evidence="19">
    <location>
        <begin position="1072"/>
        <end position="1109"/>
    </location>
</feature>
<feature type="disulfide bond" evidence="15">
    <location>
        <begin position="1060"/>
        <end position="1069"/>
    </location>
</feature>
<dbReference type="Gene3D" id="2.60.120.200">
    <property type="match status" value="4"/>
</dbReference>
<feature type="domain" description="EGF-like" evidence="19">
    <location>
        <begin position="711"/>
        <end position="747"/>
    </location>
</feature>
<keyword evidence="10 16" id="KW-0472">Membrane</keyword>
<feature type="domain" description="Laminin G" evidence="18">
    <location>
        <begin position="1365"/>
        <end position="1583"/>
    </location>
</feature>
<feature type="disulfide bond" evidence="15">
    <location>
        <begin position="659"/>
        <end position="668"/>
    </location>
</feature>
<dbReference type="InterPro" id="IPR018097">
    <property type="entry name" value="EGF_Ca-bd_CS"/>
</dbReference>
<dbReference type="FunFam" id="2.10.25.10:FF:000122">
    <property type="entry name" value="Protein crumbs homolog 2"/>
    <property type="match status" value="1"/>
</dbReference>
<evidence type="ECO:0000313" key="21">
    <source>
        <dbReference type="Proteomes" id="UP000887116"/>
    </source>
</evidence>
<feature type="disulfide bond" evidence="15">
    <location>
        <begin position="273"/>
        <end position="282"/>
    </location>
</feature>
<dbReference type="FunFam" id="2.10.25.10:FF:000391">
    <property type="entry name" value="Weary, isoform C"/>
    <property type="match status" value="1"/>
</dbReference>
<feature type="disulfide bond" evidence="15">
    <location>
        <begin position="849"/>
        <end position="858"/>
    </location>
</feature>
<evidence type="ECO:0000256" key="6">
    <source>
        <dbReference type="ARBA" id="ARBA00022729"/>
    </source>
</evidence>
<feature type="domain" description="EGF-like" evidence="19">
    <location>
        <begin position="1902"/>
        <end position="1938"/>
    </location>
</feature>
<feature type="domain" description="EGF-like" evidence="19">
    <location>
        <begin position="1324"/>
        <end position="1359"/>
    </location>
</feature>
<keyword evidence="4 15" id="KW-0245">EGF-like domain</keyword>
<dbReference type="Pfam" id="PF12661">
    <property type="entry name" value="hEGF"/>
    <property type="match status" value="4"/>
</dbReference>
<gene>
    <name evidence="20" type="primary">crb</name>
    <name evidence="20" type="ORF">TNCT_271511</name>
</gene>